<comment type="caution">
    <text evidence="1">The sequence shown here is derived from an EMBL/GenBank/DDBJ whole genome shotgun (WGS) entry which is preliminary data.</text>
</comment>
<sequence length="117" mass="12274">MPRRDVVFGLSAMDRAGRINDKLVMASLGWKPGLQVGFAIRAGVIVIAPGAGQRMRTLDQLCQVNVPARVRQACRIDGPERVLLAGLPGLQLLLVHPAALLGHLTADLHAAVLGGGA</sequence>
<reference evidence="1 2" key="1">
    <citation type="submission" date="2015-10" db="EMBL/GenBank/DDBJ databases">
        <authorList>
            <person name="Gilbert D.G."/>
        </authorList>
    </citation>
    <scope>NUCLEOTIDE SEQUENCE [LARGE SCALE GENOMIC DNA]</scope>
    <source>
        <strain evidence="1 2">NRRL B-16712</strain>
    </source>
</reference>
<proteinExistence type="predicted"/>
<accession>A0A101JJ39</accession>
<dbReference type="EMBL" id="LLZH01000294">
    <property type="protein sequence ID" value="KUL27749.1"/>
    <property type="molecule type" value="Genomic_DNA"/>
</dbReference>
<gene>
    <name evidence="1" type="ORF">ADL15_33445</name>
</gene>
<dbReference type="AlphaFoldDB" id="A0A101JJ39"/>
<name>A0A101JJ39_9ACTN</name>
<evidence type="ECO:0000313" key="2">
    <source>
        <dbReference type="Proteomes" id="UP000053244"/>
    </source>
</evidence>
<protein>
    <submittedName>
        <fullName evidence="1">Uncharacterized protein</fullName>
    </submittedName>
</protein>
<dbReference type="Proteomes" id="UP000053244">
    <property type="component" value="Unassembled WGS sequence"/>
</dbReference>
<keyword evidence="2" id="KW-1185">Reference proteome</keyword>
<organism evidence="1 2">
    <name type="scientific">Actinoplanes awajinensis subsp. mycoplanecinus</name>
    <dbReference type="NCBI Taxonomy" id="135947"/>
    <lineage>
        <taxon>Bacteria</taxon>
        <taxon>Bacillati</taxon>
        <taxon>Actinomycetota</taxon>
        <taxon>Actinomycetes</taxon>
        <taxon>Micromonosporales</taxon>
        <taxon>Micromonosporaceae</taxon>
        <taxon>Actinoplanes</taxon>
    </lineage>
</organism>
<evidence type="ECO:0000313" key="1">
    <source>
        <dbReference type="EMBL" id="KUL27749.1"/>
    </source>
</evidence>